<dbReference type="AlphaFoldDB" id="A0A3M2SHH4"/>
<dbReference type="GO" id="GO:0008270">
    <property type="term" value="F:zinc ion binding"/>
    <property type="evidence" value="ECO:0007669"/>
    <property type="project" value="UniProtKB-KW"/>
</dbReference>
<feature type="compositionally biased region" description="Basic residues" evidence="8">
    <location>
        <begin position="10"/>
        <end position="24"/>
    </location>
</feature>
<feature type="region of interest" description="Disordered" evidence="8">
    <location>
        <begin position="705"/>
        <end position="726"/>
    </location>
</feature>
<dbReference type="InterPro" id="IPR014001">
    <property type="entry name" value="Helicase_ATP-bd"/>
</dbReference>
<keyword evidence="4" id="KW-0378">Hydrolase</keyword>
<dbReference type="InterPro" id="IPR049730">
    <property type="entry name" value="SNF2/RAD54-like_C"/>
</dbReference>
<dbReference type="EMBL" id="NKUJ01000039">
    <property type="protein sequence ID" value="RMJ17001.1"/>
    <property type="molecule type" value="Genomic_DNA"/>
</dbReference>
<feature type="compositionally biased region" description="Basic and acidic residues" evidence="8">
    <location>
        <begin position="25"/>
        <end position="43"/>
    </location>
</feature>
<dbReference type="PANTHER" id="PTHR45626">
    <property type="entry name" value="TRANSCRIPTION TERMINATION FACTOR 2-RELATED"/>
    <property type="match status" value="1"/>
</dbReference>
<dbReference type="Proteomes" id="UP000277212">
    <property type="component" value="Unassembled WGS sequence"/>
</dbReference>
<dbReference type="SMART" id="SM00490">
    <property type="entry name" value="HELICc"/>
    <property type="match status" value="1"/>
</dbReference>
<proteinExistence type="predicted"/>
<keyword evidence="6" id="KW-0067">ATP-binding</keyword>
<dbReference type="InterPro" id="IPR027417">
    <property type="entry name" value="P-loop_NTPase"/>
</dbReference>
<dbReference type="InterPro" id="IPR000330">
    <property type="entry name" value="SNF2_N"/>
</dbReference>
<evidence type="ECO:0008006" key="14">
    <source>
        <dbReference type="Google" id="ProtNLM"/>
    </source>
</evidence>
<accession>A0A3M2SHH4</accession>
<feature type="domain" description="RING-type" evidence="9">
    <location>
        <begin position="652"/>
        <end position="698"/>
    </location>
</feature>
<evidence type="ECO:0000313" key="12">
    <source>
        <dbReference type="EMBL" id="RMJ17001.1"/>
    </source>
</evidence>
<dbReference type="STRING" id="2010991.A0A3M2SHH4"/>
<dbReference type="PROSITE" id="PS51192">
    <property type="entry name" value="HELICASE_ATP_BIND_1"/>
    <property type="match status" value="1"/>
</dbReference>
<dbReference type="InterPro" id="IPR017907">
    <property type="entry name" value="Znf_RING_CS"/>
</dbReference>
<evidence type="ECO:0000256" key="6">
    <source>
        <dbReference type="ARBA" id="ARBA00022840"/>
    </source>
</evidence>
<dbReference type="PROSITE" id="PS00518">
    <property type="entry name" value="ZF_RING_1"/>
    <property type="match status" value="1"/>
</dbReference>
<feature type="region of interest" description="Disordered" evidence="8">
    <location>
        <begin position="1"/>
        <end position="103"/>
    </location>
</feature>
<name>A0A3M2SHH4_9HYPO</name>
<keyword evidence="5" id="KW-0862">Zinc</keyword>
<dbReference type="GO" id="GO:0008094">
    <property type="term" value="F:ATP-dependent activity, acting on DNA"/>
    <property type="evidence" value="ECO:0007669"/>
    <property type="project" value="TreeGrafter"/>
</dbReference>
<dbReference type="SUPFAM" id="SSF52540">
    <property type="entry name" value="P-loop containing nucleoside triphosphate hydrolases"/>
    <property type="match status" value="2"/>
</dbReference>
<evidence type="ECO:0000256" key="3">
    <source>
        <dbReference type="ARBA" id="ARBA00022771"/>
    </source>
</evidence>
<evidence type="ECO:0000259" key="10">
    <source>
        <dbReference type="PROSITE" id="PS51192"/>
    </source>
</evidence>
<dbReference type="CDD" id="cd18008">
    <property type="entry name" value="DEXDc_SHPRH-like"/>
    <property type="match status" value="1"/>
</dbReference>
<organism evidence="12 13">
    <name type="scientific">Fusarium kuroshium</name>
    <dbReference type="NCBI Taxonomy" id="2010991"/>
    <lineage>
        <taxon>Eukaryota</taxon>
        <taxon>Fungi</taxon>
        <taxon>Dikarya</taxon>
        <taxon>Ascomycota</taxon>
        <taxon>Pezizomycotina</taxon>
        <taxon>Sordariomycetes</taxon>
        <taxon>Hypocreomycetidae</taxon>
        <taxon>Hypocreales</taxon>
        <taxon>Nectriaceae</taxon>
        <taxon>Fusarium</taxon>
        <taxon>Fusarium solani species complex</taxon>
    </lineage>
</organism>
<evidence type="ECO:0000256" key="5">
    <source>
        <dbReference type="ARBA" id="ARBA00022833"/>
    </source>
</evidence>
<evidence type="ECO:0000256" key="2">
    <source>
        <dbReference type="ARBA" id="ARBA00022741"/>
    </source>
</evidence>
<comment type="caution">
    <text evidence="12">The sequence shown here is derived from an EMBL/GenBank/DDBJ whole genome shotgun (WGS) entry which is preliminary data.</text>
</comment>
<dbReference type="Pfam" id="PF00176">
    <property type="entry name" value="SNF2-rel_dom"/>
    <property type="match status" value="1"/>
</dbReference>
<dbReference type="InterPro" id="IPR050628">
    <property type="entry name" value="SNF2_RAD54_helicase_TF"/>
</dbReference>
<dbReference type="Pfam" id="PF00271">
    <property type="entry name" value="Helicase_C"/>
    <property type="match status" value="1"/>
</dbReference>
<dbReference type="PANTHER" id="PTHR45626:SF52">
    <property type="entry name" value="SINGLE-STRANDED DNA-DEPENDENT ATPASE (EUROFUNG)"/>
    <property type="match status" value="1"/>
</dbReference>
<gene>
    <name evidence="12" type="ORF">CDV36_003366</name>
</gene>
<dbReference type="Gene3D" id="3.40.50.10810">
    <property type="entry name" value="Tandem AAA-ATPase domain"/>
    <property type="match status" value="1"/>
</dbReference>
<keyword evidence="2" id="KW-0547">Nucleotide-binding</keyword>
<dbReference type="CDD" id="cd18793">
    <property type="entry name" value="SF2_C_SNF"/>
    <property type="match status" value="1"/>
</dbReference>
<dbReference type="InterPro" id="IPR038718">
    <property type="entry name" value="SNF2-like_sf"/>
</dbReference>
<evidence type="ECO:0000313" key="13">
    <source>
        <dbReference type="Proteomes" id="UP000277212"/>
    </source>
</evidence>
<sequence>MARVPEKRPHSPKCRTGLMKKTKLYHHDSGEVTSESGDRRRTQDAPVLDAGPSCGDSISEPICIPSSDEDEELPPPKKSATNTQRAPVSQPTSNAAASGPALSRATTSVKPYDVCFGMLLVQATCTENAIVPSECSPATLGFEGRLLRVYSKESSERIAVVLSHALFRVVNEFAVTLTATACGRKQRVFDAKEASERAVAKISGMNVCSLRIICYGFLQQRHDVADILAKGDLFLQHPSPTEVDRAVKYLNPQYLLPPGEDFPDIESLSIYSCCAGRGARSGMSRDELGEQEQSQIFKIFNTAYESDGVMATIEPSPRLMTKLKRHQIEALVMMVEKEAGVYQNIVTELFVMARPQPIAGGVLADEMGLGKTLSTLSFICHSLDQWEKDLNVARSIPKTTLIITPKSTIYGWERQIKIHIHPNKIRWITYHGSRRHEVWDDIDSYDIVLTTYDTIRSDRAKSSPLFEKDWARIVLDEDVCKLQAESRWCLTGTPIQNYLDDFGSLLSFIRVPPFEAKDQFDSHIAEPVKQRKSQGLEMLRKVVAATCLRRTKADHAKMLNLPPKIEHVERIEMSRNDRQLYEFFKRFSYLTAGLDKTSKKRAATNILVLISMLRLICDHGEAMLPDSALTAWKNRDKNALTWEMLESTTKRCVSCDCQIEELGAAESLTEALGCSHVLCGDCAAKLRGSASQLPCPKCGITAPRSPSARNNSGLPPSQTAFASPLRPRYPPSAKVEALLRNISERQKRPGYEGKPNKSVIFSFWTKMLDLIGAALGDEDMKFCRIDGQSSMPQRKQALETFGNDPECNIMLASIGAVGEGIDLVSANSVHIIEPHWNPMAEAQAIDRVHRIGQQQDVDVVRYIVNDSIELVIPPLLR</sequence>
<evidence type="ECO:0000256" key="1">
    <source>
        <dbReference type="ARBA" id="ARBA00022723"/>
    </source>
</evidence>
<keyword evidence="13" id="KW-1185">Reference proteome</keyword>
<feature type="compositionally biased region" description="Polar residues" evidence="8">
    <location>
        <begin position="707"/>
        <end position="721"/>
    </location>
</feature>
<dbReference type="PROSITE" id="PS50089">
    <property type="entry name" value="ZF_RING_2"/>
    <property type="match status" value="1"/>
</dbReference>
<dbReference type="OrthoDB" id="448448at2759"/>
<keyword evidence="3 7" id="KW-0863">Zinc-finger</keyword>
<keyword evidence="1" id="KW-0479">Metal-binding</keyword>
<dbReference type="GO" id="GO:0016787">
    <property type="term" value="F:hydrolase activity"/>
    <property type="evidence" value="ECO:0007669"/>
    <property type="project" value="UniProtKB-KW"/>
</dbReference>
<dbReference type="InterPro" id="IPR001841">
    <property type="entry name" value="Znf_RING"/>
</dbReference>
<feature type="domain" description="Helicase ATP-binding" evidence="10">
    <location>
        <begin position="352"/>
        <end position="512"/>
    </location>
</feature>
<evidence type="ECO:0000256" key="4">
    <source>
        <dbReference type="ARBA" id="ARBA00022801"/>
    </source>
</evidence>
<reference evidence="12 13" key="1">
    <citation type="submission" date="2017-06" db="EMBL/GenBank/DDBJ databases">
        <title>Comparative genomic analysis of Ambrosia Fusariam Clade fungi.</title>
        <authorList>
            <person name="Stajich J.E."/>
            <person name="Carrillo J."/>
            <person name="Kijimoto T."/>
            <person name="Eskalen A."/>
            <person name="O'Donnell K."/>
            <person name="Kasson M."/>
        </authorList>
    </citation>
    <scope>NUCLEOTIDE SEQUENCE [LARGE SCALE GENOMIC DNA]</scope>
    <source>
        <strain evidence="12">UCR3666</strain>
    </source>
</reference>
<feature type="domain" description="Helicase C-terminal" evidence="11">
    <location>
        <begin position="734"/>
        <end position="877"/>
    </location>
</feature>
<dbReference type="InterPro" id="IPR001650">
    <property type="entry name" value="Helicase_C-like"/>
</dbReference>
<protein>
    <recommendedName>
        <fullName evidence="14">RING-type domain-containing protein</fullName>
    </recommendedName>
</protein>
<evidence type="ECO:0000259" key="9">
    <source>
        <dbReference type="PROSITE" id="PS50089"/>
    </source>
</evidence>
<evidence type="ECO:0000259" key="11">
    <source>
        <dbReference type="PROSITE" id="PS51194"/>
    </source>
</evidence>
<feature type="compositionally biased region" description="Polar residues" evidence="8">
    <location>
        <begin position="80"/>
        <end position="96"/>
    </location>
</feature>
<dbReference type="GO" id="GO:0005524">
    <property type="term" value="F:ATP binding"/>
    <property type="evidence" value="ECO:0007669"/>
    <property type="project" value="UniProtKB-KW"/>
</dbReference>
<dbReference type="GO" id="GO:0005634">
    <property type="term" value="C:nucleus"/>
    <property type="evidence" value="ECO:0007669"/>
    <property type="project" value="TreeGrafter"/>
</dbReference>
<dbReference type="PROSITE" id="PS51194">
    <property type="entry name" value="HELICASE_CTER"/>
    <property type="match status" value="1"/>
</dbReference>
<evidence type="ECO:0000256" key="8">
    <source>
        <dbReference type="SAM" id="MobiDB-lite"/>
    </source>
</evidence>
<evidence type="ECO:0000256" key="7">
    <source>
        <dbReference type="PROSITE-ProRule" id="PRU00175"/>
    </source>
</evidence>
<dbReference type="SMART" id="SM00487">
    <property type="entry name" value="DEXDc"/>
    <property type="match status" value="1"/>
</dbReference>
<dbReference type="Gene3D" id="3.40.50.300">
    <property type="entry name" value="P-loop containing nucleotide triphosphate hydrolases"/>
    <property type="match status" value="1"/>
</dbReference>
<dbReference type="GO" id="GO:0006281">
    <property type="term" value="P:DNA repair"/>
    <property type="evidence" value="ECO:0007669"/>
    <property type="project" value="TreeGrafter"/>
</dbReference>